<keyword evidence="2" id="KW-1185">Reference proteome</keyword>
<protein>
    <submittedName>
        <fullName evidence="1">Uncharacterized protein</fullName>
    </submittedName>
</protein>
<accession>A0ABT7R1Z9</accession>
<name>A0ABT7R1Z9_9BACI</name>
<evidence type="ECO:0000313" key="2">
    <source>
        <dbReference type="Proteomes" id="UP001224139"/>
    </source>
</evidence>
<proteinExistence type="predicted"/>
<reference evidence="1 2" key="1">
    <citation type="submission" date="2023-06" db="EMBL/GenBank/DDBJ databases">
        <title>Comparative genomics of Bacillaceae isolates and their secondary metabolite potential.</title>
        <authorList>
            <person name="Song L."/>
            <person name="Nielsen L.J."/>
            <person name="Mohite O."/>
            <person name="Xu X."/>
            <person name="Weber T."/>
            <person name="Kovacs A.T."/>
        </authorList>
    </citation>
    <scope>NUCLEOTIDE SEQUENCE [LARGE SCALE GENOMIC DNA]</scope>
    <source>
        <strain evidence="1 2">DX2.1</strain>
    </source>
</reference>
<dbReference type="RefSeq" id="WP_289357926.1">
    <property type="nucleotide sequence ID" value="NZ_JAUCFG010000002.1"/>
</dbReference>
<gene>
    <name evidence="1" type="ORF">QUG02_01930</name>
</gene>
<dbReference type="EMBL" id="JAUCFG010000002">
    <property type="protein sequence ID" value="MDM5436950.1"/>
    <property type="molecule type" value="Genomic_DNA"/>
</dbReference>
<organism evidence="1 2">
    <name type="scientific">Bacillus hominis</name>
    <dbReference type="NCBI Taxonomy" id="2817478"/>
    <lineage>
        <taxon>Bacteria</taxon>
        <taxon>Bacillati</taxon>
        <taxon>Bacillota</taxon>
        <taxon>Bacilli</taxon>
        <taxon>Bacillales</taxon>
        <taxon>Bacillaceae</taxon>
        <taxon>Bacillus</taxon>
        <taxon>Bacillus cereus group</taxon>
    </lineage>
</organism>
<dbReference type="Proteomes" id="UP001224139">
    <property type="component" value="Unassembled WGS sequence"/>
</dbReference>
<comment type="caution">
    <text evidence="1">The sequence shown here is derived from an EMBL/GenBank/DDBJ whole genome shotgun (WGS) entry which is preliminary data.</text>
</comment>
<sequence>MQTATNSQLYFNYFIYESTPKEVSSQLLEETKLACKEIESYLEEQFQRYLPITGLPSRNLSREINVTSYAKYIEGLEAISIHTESTIQSVIQKSTTNDLRKLYFEIVVAFQTLDPKKQARIIVFFRNAIFTT</sequence>
<evidence type="ECO:0000313" key="1">
    <source>
        <dbReference type="EMBL" id="MDM5436950.1"/>
    </source>
</evidence>